<dbReference type="CDD" id="cd14473">
    <property type="entry name" value="FERM_B-lobe"/>
    <property type="match status" value="1"/>
</dbReference>
<dbReference type="GO" id="GO:0005886">
    <property type="term" value="C:plasma membrane"/>
    <property type="evidence" value="ECO:0007669"/>
    <property type="project" value="UniProtKB-ARBA"/>
</dbReference>
<dbReference type="SUPFAM" id="SSF50729">
    <property type="entry name" value="PH domain-like"/>
    <property type="match status" value="1"/>
</dbReference>
<dbReference type="InterPro" id="IPR011993">
    <property type="entry name" value="PH-like_dom_sf"/>
</dbReference>
<dbReference type="FunFam" id="2.30.29.30:FF:000002">
    <property type="entry name" value="Band 4.1-like protein 5 isoform 1"/>
    <property type="match status" value="1"/>
</dbReference>
<evidence type="ECO:0000313" key="7">
    <source>
        <dbReference type="EnsemblMetazoa" id="CLYHEMP024028.1"/>
    </source>
</evidence>
<evidence type="ECO:0000256" key="2">
    <source>
        <dbReference type="ARBA" id="ARBA00004496"/>
    </source>
</evidence>
<dbReference type="SUPFAM" id="SSF54236">
    <property type="entry name" value="Ubiquitin-like"/>
    <property type="match status" value="1"/>
</dbReference>
<dbReference type="AlphaFoldDB" id="A0A7M5XIU9"/>
<dbReference type="SMART" id="SM01195">
    <property type="entry name" value="FA"/>
    <property type="match status" value="1"/>
</dbReference>
<proteinExistence type="predicted"/>
<dbReference type="RefSeq" id="XP_066924456.1">
    <property type="nucleotide sequence ID" value="XM_067068355.1"/>
</dbReference>
<dbReference type="InterPro" id="IPR002999">
    <property type="entry name" value="Tudor"/>
</dbReference>
<dbReference type="PROSITE" id="PS00660">
    <property type="entry name" value="FERM_1"/>
    <property type="match status" value="1"/>
</dbReference>
<dbReference type="Pfam" id="PF09380">
    <property type="entry name" value="FERM_C"/>
    <property type="match status" value="1"/>
</dbReference>
<dbReference type="Gene3D" id="3.10.20.90">
    <property type="entry name" value="Phosphatidylinositol 3-kinase Catalytic Subunit, Chain A, domain 1"/>
    <property type="match status" value="1"/>
</dbReference>
<dbReference type="PROSITE" id="PS50057">
    <property type="entry name" value="FERM_3"/>
    <property type="match status" value="1"/>
</dbReference>
<keyword evidence="8" id="KW-1185">Reference proteome</keyword>
<dbReference type="SMART" id="SM01196">
    <property type="entry name" value="FERM_C"/>
    <property type="match status" value="1"/>
</dbReference>
<feature type="compositionally biased region" description="Polar residues" evidence="5">
    <location>
        <begin position="641"/>
        <end position="653"/>
    </location>
</feature>
<dbReference type="SMART" id="SM00295">
    <property type="entry name" value="B41"/>
    <property type="match status" value="1"/>
</dbReference>
<evidence type="ECO:0000256" key="4">
    <source>
        <dbReference type="ARBA" id="ARBA00022949"/>
    </source>
</evidence>
<dbReference type="Proteomes" id="UP000594262">
    <property type="component" value="Unplaced"/>
</dbReference>
<dbReference type="InterPro" id="IPR019749">
    <property type="entry name" value="Band_41_domain"/>
</dbReference>
<dbReference type="Pfam" id="PF00373">
    <property type="entry name" value="FERM_M"/>
    <property type="match status" value="1"/>
</dbReference>
<feature type="compositionally biased region" description="Polar residues" evidence="5">
    <location>
        <begin position="549"/>
        <end position="562"/>
    </location>
</feature>
<dbReference type="PRINTS" id="PR00935">
    <property type="entry name" value="BAND41"/>
</dbReference>
<name>A0A7M5XIU9_9CNID</name>
<dbReference type="InterPro" id="IPR035963">
    <property type="entry name" value="FERM_2"/>
</dbReference>
<dbReference type="CDD" id="cd17108">
    <property type="entry name" value="FERM_F1_EPB41L5_like"/>
    <property type="match status" value="1"/>
</dbReference>
<dbReference type="GO" id="GO:0005856">
    <property type="term" value="C:cytoskeleton"/>
    <property type="evidence" value="ECO:0007669"/>
    <property type="project" value="TreeGrafter"/>
</dbReference>
<feature type="domain" description="FERM" evidence="6">
    <location>
        <begin position="33"/>
        <end position="313"/>
    </location>
</feature>
<dbReference type="InterPro" id="IPR014847">
    <property type="entry name" value="FA"/>
</dbReference>
<dbReference type="SUPFAM" id="SSF47031">
    <property type="entry name" value="Second domain of FERM"/>
    <property type="match status" value="1"/>
</dbReference>
<feature type="compositionally biased region" description="Polar residues" evidence="5">
    <location>
        <begin position="619"/>
        <end position="633"/>
    </location>
</feature>
<dbReference type="FunFam" id="1.20.80.10:FF:000003">
    <property type="entry name" value="Tyrosine-protein phosphatase non-receptor type 4"/>
    <property type="match status" value="1"/>
</dbReference>
<dbReference type="EnsemblMetazoa" id="CLYHEMT024028.1">
    <property type="protein sequence ID" value="CLYHEMP024028.1"/>
    <property type="gene ID" value="CLYHEMG024028"/>
</dbReference>
<feature type="region of interest" description="Disordered" evidence="5">
    <location>
        <begin position="505"/>
        <end position="653"/>
    </location>
</feature>
<dbReference type="GO" id="GO:0031032">
    <property type="term" value="P:actomyosin structure organization"/>
    <property type="evidence" value="ECO:0007669"/>
    <property type="project" value="TreeGrafter"/>
</dbReference>
<dbReference type="Gene3D" id="2.30.29.30">
    <property type="entry name" value="Pleckstrin-homology domain (PH domain)/Phosphotyrosine-binding domain (PTB)"/>
    <property type="match status" value="1"/>
</dbReference>
<organism evidence="7 8">
    <name type="scientific">Clytia hemisphaerica</name>
    <dbReference type="NCBI Taxonomy" id="252671"/>
    <lineage>
        <taxon>Eukaryota</taxon>
        <taxon>Metazoa</taxon>
        <taxon>Cnidaria</taxon>
        <taxon>Hydrozoa</taxon>
        <taxon>Hydroidolina</taxon>
        <taxon>Leptothecata</taxon>
        <taxon>Obeliida</taxon>
        <taxon>Clytiidae</taxon>
        <taxon>Clytia</taxon>
    </lineage>
</organism>
<dbReference type="InterPro" id="IPR014352">
    <property type="entry name" value="FERM/acyl-CoA-bd_prot_sf"/>
</dbReference>
<dbReference type="Gene3D" id="2.30.30.140">
    <property type="match status" value="2"/>
</dbReference>
<dbReference type="PANTHER" id="PTHR23280:SF25">
    <property type="entry name" value="MOESIN_EZRIN_RADIXIN HOMOLOG 1"/>
    <property type="match status" value="1"/>
</dbReference>
<keyword evidence="3" id="KW-0963">Cytoplasm</keyword>
<reference evidence="7" key="1">
    <citation type="submission" date="2021-01" db="UniProtKB">
        <authorList>
            <consortium name="EnsemblMetazoa"/>
        </authorList>
    </citation>
    <scope>IDENTIFICATION</scope>
</reference>
<dbReference type="Pfam" id="PF08736">
    <property type="entry name" value="FA"/>
    <property type="match status" value="1"/>
</dbReference>
<dbReference type="OrthoDB" id="6235974at2759"/>
<dbReference type="InterPro" id="IPR019748">
    <property type="entry name" value="FERM_central"/>
</dbReference>
<accession>A0A7M5XIU9</accession>
<evidence type="ECO:0000256" key="3">
    <source>
        <dbReference type="ARBA" id="ARBA00022490"/>
    </source>
</evidence>
<dbReference type="InterPro" id="IPR029071">
    <property type="entry name" value="Ubiquitin-like_domsf"/>
</dbReference>
<protein>
    <recommendedName>
        <fullName evidence="6">FERM domain-containing protein</fullName>
    </recommendedName>
</protein>
<keyword evidence="4" id="KW-0965">Cell junction</keyword>
<dbReference type="GO" id="GO:0005737">
    <property type="term" value="C:cytoplasm"/>
    <property type="evidence" value="ECO:0007669"/>
    <property type="project" value="UniProtKB-SubCell"/>
</dbReference>
<comment type="subcellular location">
    <subcellularLocation>
        <location evidence="1">Cell junction</location>
    </subcellularLocation>
    <subcellularLocation>
        <location evidence="2">Cytoplasm</location>
    </subcellularLocation>
</comment>
<evidence type="ECO:0000313" key="8">
    <source>
        <dbReference type="Proteomes" id="UP000594262"/>
    </source>
</evidence>
<dbReference type="InterPro" id="IPR019747">
    <property type="entry name" value="FERM_CS"/>
</dbReference>
<evidence type="ECO:0000256" key="1">
    <source>
        <dbReference type="ARBA" id="ARBA00004282"/>
    </source>
</evidence>
<evidence type="ECO:0000259" key="6">
    <source>
        <dbReference type="PROSITE" id="PS50057"/>
    </source>
</evidence>
<dbReference type="Gene3D" id="1.20.80.10">
    <property type="match status" value="1"/>
</dbReference>
<dbReference type="FunFam" id="3.10.20.90:FF:000024">
    <property type="entry name" value="Erythrocyte membrane protein band 4.1-like 5"/>
    <property type="match status" value="1"/>
</dbReference>
<dbReference type="CDD" id="cd13186">
    <property type="entry name" value="FERM_C_NBL4_NBL5"/>
    <property type="match status" value="1"/>
</dbReference>
<dbReference type="GO" id="GO:0070161">
    <property type="term" value="C:anchoring junction"/>
    <property type="evidence" value="ECO:0007669"/>
    <property type="project" value="UniProtKB-SubCell"/>
</dbReference>
<dbReference type="Pfam" id="PF09379">
    <property type="entry name" value="FERM_N"/>
    <property type="match status" value="1"/>
</dbReference>
<dbReference type="InterPro" id="IPR018979">
    <property type="entry name" value="FERM_N"/>
</dbReference>
<dbReference type="InterPro" id="IPR018980">
    <property type="entry name" value="FERM_PH-like_C"/>
</dbReference>
<dbReference type="SMART" id="SM00333">
    <property type="entry name" value="TUDOR"/>
    <property type="match status" value="2"/>
</dbReference>
<dbReference type="InterPro" id="IPR000299">
    <property type="entry name" value="FERM_domain"/>
</dbReference>
<sequence>MVFDNLRRSLRNTFRRKSKRERGPVSADGKRLLPCSIQLLDGTDVTINLQRDALGKDLIKRVLLHLDLVEKDYFALQYMDSKNVPHWIDPVKKVKKQVSIGPPYSIHFRMKFYPIEPHKLHEELTRYHCFLQIKNDVREGKLKPSLKQSIEMGAFAVQSELGDFDNTLHVGNYVSEFRLAKNQNEEMEKGVEKKHRLLSGMNPAECETHYLAIAGNLECYGMDRHPVKGEDGREYTVGLTPHGIVILRGDQKIGFHIWKSITNITFKQSRFIMCAKTNENETQEYRYELGSPRASKHLWKCAIEYHTFFRLVAPTEAPERKQGLLTFGSRFRYSGRTLHQADKDNTVNARKSNIFKRTRSERFAQRSTIGYIRIGSNVWARAVNGDYYRGVVTALTDKVHVKFEDGETISHERKEEEALVYDMAPNPNEIKIGTRVIAHWSGVAAYLPGAVTKIEGNKYQVLYDDGDRLGNRLEQMRILKPPLYFGPGSGRSNLQKKYSMKTTALIGSSSTSEDGPKRSASVDINRARTPRTPADDDAFFPDRKGSPQVPRSKSSPAITNRNAPAGGGGSSKSDDQNWNANLSSSSKDPAMKRTQSAPGKKAHNNNQRNGAAPTRSHSHSSSKGYTVDKNTPALNARLVPNAQTGKSYQITDL</sequence>
<feature type="compositionally biased region" description="Polar residues" evidence="5">
    <location>
        <begin position="576"/>
        <end position="597"/>
    </location>
</feature>
<dbReference type="GeneID" id="136811736"/>
<evidence type="ECO:0000256" key="5">
    <source>
        <dbReference type="SAM" id="MobiDB-lite"/>
    </source>
</evidence>
<dbReference type="PANTHER" id="PTHR23280">
    <property type="entry name" value="4.1 G PROTEIN"/>
    <property type="match status" value="1"/>
</dbReference>